<organism evidence="2 3">
    <name type="scientific">Seminavis robusta</name>
    <dbReference type="NCBI Taxonomy" id="568900"/>
    <lineage>
        <taxon>Eukaryota</taxon>
        <taxon>Sar</taxon>
        <taxon>Stramenopiles</taxon>
        <taxon>Ochrophyta</taxon>
        <taxon>Bacillariophyta</taxon>
        <taxon>Bacillariophyceae</taxon>
        <taxon>Bacillariophycidae</taxon>
        <taxon>Naviculales</taxon>
        <taxon>Naviculaceae</taxon>
        <taxon>Seminavis</taxon>
    </lineage>
</organism>
<gene>
    <name evidence="2" type="ORF">SEMRO_2601_G332330.1</name>
</gene>
<keyword evidence="3" id="KW-1185">Reference proteome</keyword>
<sequence>MAEADEKAASKAGSNDLVIRDGFPALLLDNKDKKQQWWIEETDETMKLPRGPFWAHDSALQVDPSCLPTLIKDCHKVFTARTREDDASYSAGTTYFLPAQMKPRCALEELVQMIFQQHAKLLPPDIKYKPDESGAEWWTLVLGGADKDDKDSNKKAKAKTDDNQKQDNDDEEEEEEDDDVGWHYDADYGLEDQAPGLLLHPRVGTVTYLSDCGAPTVVTDCLTPQQGKVQHLDGLSFSKVWLSYPKIGKHMAFDGRLLHGAPSDVFPSLQAMSAAAGTKKEGDEPPSKRQKVETDDMPQERITLLVNVWLNHCPLDAELLDDSVVEQMETPWNQDSNNQSKPFAWNDKADLLQNAKLRSANISATTTPPKTNKSKKDDDEEDDDELEDEIVLCNHQVLVKYGAPMDEYHNVAQALISDDNNTKDSSHCASSLEVKLGKGAISLHVGDPVASDAEGEEG</sequence>
<evidence type="ECO:0000313" key="3">
    <source>
        <dbReference type="Proteomes" id="UP001153069"/>
    </source>
</evidence>
<feature type="region of interest" description="Disordered" evidence="1">
    <location>
        <begin position="274"/>
        <end position="296"/>
    </location>
</feature>
<accession>A0A9N8F2Y6</accession>
<dbReference type="AlphaFoldDB" id="A0A9N8F2Y6"/>
<dbReference type="Proteomes" id="UP001153069">
    <property type="component" value="Unassembled WGS sequence"/>
</dbReference>
<dbReference type="OrthoDB" id="69177at2759"/>
<proteinExistence type="predicted"/>
<evidence type="ECO:0000256" key="1">
    <source>
        <dbReference type="SAM" id="MobiDB-lite"/>
    </source>
</evidence>
<comment type="caution">
    <text evidence="2">The sequence shown here is derived from an EMBL/GenBank/DDBJ whole genome shotgun (WGS) entry which is preliminary data.</text>
</comment>
<name>A0A9N8F2Y6_9STRA</name>
<reference evidence="2" key="1">
    <citation type="submission" date="2020-06" db="EMBL/GenBank/DDBJ databases">
        <authorList>
            <consortium name="Plant Systems Biology data submission"/>
        </authorList>
    </citation>
    <scope>NUCLEOTIDE SEQUENCE</scope>
    <source>
        <strain evidence="2">D6</strain>
    </source>
</reference>
<dbReference type="EMBL" id="CAICTM010002599">
    <property type="protein sequence ID" value="CAB9529724.1"/>
    <property type="molecule type" value="Genomic_DNA"/>
</dbReference>
<evidence type="ECO:0000313" key="2">
    <source>
        <dbReference type="EMBL" id="CAB9529724.1"/>
    </source>
</evidence>
<feature type="compositionally biased region" description="Basic and acidic residues" evidence="1">
    <location>
        <begin position="147"/>
        <end position="167"/>
    </location>
</feature>
<protein>
    <submittedName>
        <fullName evidence="2">Uncharacterized protein</fullName>
    </submittedName>
</protein>
<feature type="region of interest" description="Disordered" evidence="1">
    <location>
        <begin position="147"/>
        <end position="179"/>
    </location>
</feature>
<feature type="compositionally biased region" description="Basic and acidic residues" evidence="1">
    <location>
        <begin position="278"/>
        <end position="294"/>
    </location>
</feature>
<feature type="compositionally biased region" description="Acidic residues" evidence="1">
    <location>
        <begin position="168"/>
        <end position="179"/>
    </location>
</feature>
<feature type="region of interest" description="Disordered" evidence="1">
    <location>
        <begin position="358"/>
        <end position="386"/>
    </location>
</feature>